<protein>
    <submittedName>
        <fullName evidence="10">Pimeloyl-CoA dehydrogenase small subunit</fullName>
    </submittedName>
</protein>
<dbReference type="Pfam" id="PF02770">
    <property type="entry name" value="Acyl-CoA_dh_M"/>
    <property type="match status" value="1"/>
</dbReference>
<dbReference type="EMBL" id="SHNO01000001">
    <property type="protein sequence ID" value="MCX2977220.1"/>
    <property type="molecule type" value="Genomic_DNA"/>
</dbReference>
<proteinExistence type="inferred from homology"/>
<dbReference type="InterPro" id="IPR036250">
    <property type="entry name" value="AcylCo_DH-like_C"/>
</dbReference>
<gene>
    <name evidence="10" type="ORF">EYC82_07615</name>
</gene>
<accession>A0ABT3T4W9</accession>
<evidence type="ECO:0000259" key="9">
    <source>
        <dbReference type="Pfam" id="PF02771"/>
    </source>
</evidence>
<evidence type="ECO:0000256" key="5">
    <source>
        <dbReference type="ARBA" id="ARBA00023002"/>
    </source>
</evidence>
<keyword evidence="11" id="KW-1185">Reference proteome</keyword>
<dbReference type="PANTHER" id="PTHR43884">
    <property type="entry name" value="ACYL-COA DEHYDROGENASE"/>
    <property type="match status" value="1"/>
</dbReference>
<evidence type="ECO:0000256" key="1">
    <source>
        <dbReference type="ARBA" id="ARBA00001974"/>
    </source>
</evidence>
<dbReference type="Gene3D" id="1.20.140.10">
    <property type="entry name" value="Butyryl-CoA Dehydrogenase, subunit A, domain 3"/>
    <property type="match status" value="1"/>
</dbReference>
<evidence type="ECO:0000259" key="8">
    <source>
        <dbReference type="Pfam" id="PF02770"/>
    </source>
</evidence>
<dbReference type="RefSeq" id="WP_279248949.1">
    <property type="nucleotide sequence ID" value="NZ_SHNO01000001.1"/>
</dbReference>
<evidence type="ECO:0000313" key="11">
    <source>
        <dbReference type="Proteomes" id="UP001143304"/>
    </source>
</evidence>
<keyword evidence="5 6" id="KW-0560">Oxidoreductase</keyword>
<name>A0ABT3T4W9_9GAMM</name>
<evidence type="ECO:0000256" key="2">
    <source>
        <dbReference type="ARBA" id="ARBA00009347"/>
    </source>
</evidence>
<dbReference type="Pfam" id="PF00441">
    <property type="entry name" value="Acyl-CoA_dh_1"/>
    <property type="match status" value="1"/>
</dbReference>
<dbReference type="Gene3D" id="2.40.110.10">
    <property type="entry name" value="Butyryl-CoA Dehydrogenase, subunit A, domain 2"/>
    <property type="match status" value="1"/>
</dbReference>
<dbReference type="Gene3D" id="1.10.540.10">
    <property type="entry name" value="Acyl-CoA dehydrogenase/oxidase, N-terminal domain"/>
    <property type="match status" value="1"/>
</dbReference>
<sequence length="373" mass="40101">MDFNLTEEQSMLRDSLERFVADHYQNTDRAALVYGDPGYSAEHWRLFAEMGWLALPFAEQHGGFGGTPVDTAILMEALGRGLVLEPYLSTVVLAGGLVALAGSEVQQADIIPQIIAGDLTLSLAYLEPESGFDPAHVATTAHSNGDGFLLNGQKCVVYQGPSADRFILSARTEKGVALFVLEQGLPGLCRKDFKTLDGQWASDLSLEGVSVGPEALLGAEDLALPALEQVLGRAVSAVCAEAVGAMAAANEITRDYIRVREQFGVAIGSFQALQHRWVDMHIEAELAKSMSDALAMRLRDGDEDTPAMVCATKVTVGRAAQIVGQGAVQLHGGIGMTNEYAIGHYYKRLSIIDLLFGNQDYHATRYEALEAAK</sequence>
<evidence type="ECO:0000313" key="10">
    <source>
        <dbReference type="EMBL" id="MCX2977220.1"/>
    </source>
</evidence>
<dbReference type="SUPFAM" id="SSF56645">
    <property type="entry name" value="Acyl-CoA dehydrogenase NM domain-like"/>
    <property type="match status" value="1"/>
</dbReference>
<dbReference type="Pfam" id="PF02771">
    <property type="entry name" value="Acyl-CoA_dh_N"/>
    <property type="match status" value="1"/>
</dbReference>
<dbReference type="PANTHER" id="PTHR43884:SF20">
    <property type="entry name" value="ACYL-COA DEHYDROGENASE FADE28"/>
    <property type="match status" value="1"/>
</dbReference>
<keyword evidence="4 6" id="KW-0274">FAD</keyword>
<dbReference type="InterPro" id="IPR006091">
    <property type="entry name" value="Acyl-CoA_Oxase/DH_mid-dom"/>
</dbReference>
<dbReference type="Proteomes" id="UP001143304">
    <property type="component" value="Unassembled WGS sequence"/>
</dbReference>
<dbReference type="InterPro" id="IPR046373">
    <property type="entry name" value="Acyl-CoA_Oxase/DH_mid-dom_sf"/>
</dbReference>
<keyword evidence="3 6" id="KW-0285">Flavoprotein</keyword>
<reference evidence="10" key="1">
    <citation type="submission" date="2019-02" db="EMBL/GenBank/DDBJ databases">
        <authorList>
            <person name="Li S.-H."/>
        </authorList>
    </citation>
    <scope>NUCLEOTIDE SEQUENCE</scope>
    <source>
        <strain evidence="10">IMCC11814</strain>
    </source>
</reference>
<feature type="domain" description="Acyl-CoA oxidase/dehydrogenase middle" evidence="8">
    <location>
        <begin position="123"/>
        <end position="207"/>
    </location>
</feature>
<evidence type="ECO:0000256" key="6">
    <source>
        <dbReference type="RuleBase" id="RU362125"/>
    </source>
</evidence>
<dbReference type="InterPro" id="IPR009100">
    <property type="entry name" value="AcylCoA_DH/oxidase_NM_dom_sf"/>
</dbReference>
<evidence type="ECO:0000256" key="4">
    <source>
        <dbReference type="ARBA" id="ARBA00022827"/>
    </source>
</evidence>
<feature type="domain" description="Acyl-CoA dehydrogenase/oxidase N-terminal" evidence="9">
    <location>
        <begin position="6"/>
        <end position="118"/>
    </location>
</feature>
<dbReference type="InterPro" id="IPR013786">
    <property type="entry name" value="AcylCoA_DH/ox_N"/>
</dbReference>
<evidence type="ECO:0000259" key="7">
    <source>
        <dbReference type="Pfam" id="PF00441"/>
    </source>
</evidence>
<comment type="caution">
    <text evidence="10">The sequence shown here is derived from an EMBL/GenBank/DDBJ whole genome shotgun (WGS) entry which is preliminary data.</text>
</comment>
<comment type="cofactor">
    <cofactor evidence="1 6">
        <name>FAD</name>
        <dbReference type="ChEBI" id="CHEBI:57692"/>
    </cofactor>
</comment>
<organism evidence="10 11">
    <name type="scientific">Candidatus Marimicrobium litorale</name>
    <dbReference type="NCBI Taxonomy" id="2518991"/>
    <lineage>
        <taxon>Bacteria</taxon>
        <taxon>Pseudomonadati</taxon>
        <taxon>Pseudomonadota</taxon>
        <taxon>Gammaproteobacteria</taxon>
        <taxon>Cellvibrionales</taxon>
        <taxon>Halieaceae</taxon>
        <taxon>Marimicrobium</taxon>
    </lineage>
</organism>
<dbReference type="CDD" id="cd00567">
    <property type="entry name" value="ACAD"/>
    <property type="match status" value="1"/>
</dbReference>
<feature type="domain" description="Acyl-CoA dehydrogenase/oxidase C-terminal" evidence="7">
    <location>
        <begin position="237"/>
        <end position="363"/>
    </location>
</feature>
<dbReference type="SUPFAM" id="SSF47203">
    <property type="entry name" value="Acyl-CoA dehydrogenase C-terminal domain-like"/>
    <property type="match status" value="1"/>
</dbReference>
<dbReference type="InterPro" id="IPR009075">
    <property type="entry name" value="AcylCo_DH/oxidase_C"/>
</dbReference>
<comment type="similarity">
    <text evidence="2 6">Belongs to the acyl-CoA dehydrogenase family.</text>
</comment>
<evidence type="ECO:0000256" key="3">
    <source>
        <dbReference type="ARBA" id="ARBA00022630"/>
    </source>
</evidence>
<dbReference type="InterPro" id="IPR037069">
    <property type="entry name" value="AcylCoA_DH/ox_N_sf"/>
</dbReference>